<dbReference type="EMBL" id="CAMAPE010000004">
    <property type="protein sequence ID" value="CAH9060429.1"/>
    <property type="molecule type" value="Genomic_DNA"/>
</dbReference>
<dbReference type="AlphaFoldDB" id="A0A9P0YJ44"/>
<organism evidence="1 2">
    <name type="scientific">Cuscuta europaea</name>
    <name type="common">European dodder</name>
    <dbReference type="NCBI Taxonomy" id="41803"/>
    <lineage>
        <taxon>Eukaryota</taxon>
        <taxon>Viridiplantae</taxon>
        <taxon>Streptophyta</taxon>
        <taxon>Embryophyta</taxon>
        <taxon>Tracheophyta</taxon>
        <taxon>Spermatophyta</taxon>
        <taxon>Magnoliopsida</taxon>
        <taxon>eudicotyledons</taxon>
        <taxon>Gunneridae</taxon>
        <taxon>Pentapetalae</taxon>
        <taxon>asterids</taxon>
        <taxon>lamiids</taxon>
        <taxon>Solanales</taxon>
        <taxon>Convolvulaceae</taxon>
        <taxon>Cuscuteae</taxon>
        <taxon>Cuscuta</taxon>
        <taxon>Cuscuta subgen. Cuscuta</taxon>
    </lineage>
</organism>
<protein>
    <submittedName>
        <fullName evidence="1">Uncharacterized protein</fullName>
    </submittedName>
</protein>
<sequence>MWEYLESMYASKQDLSYVHQLLMHYSRPEMKDQTLFQYYNECKQIFEEKRSRFPITADVKSMQEQEERTFVHGILAGFDPQYEVSRSQIRTFHGVLAGLCLSNNCKYIMVQI</sequence>
<accession>A0A9P0YJ44</accession>
<proteinExistence type="predicted"/>
<reference evidence="1" key="1">
    <citation type="submission" date="2022-07" db="EMBL/GenBank/DDBJ databases">
        <authorList>
            <person name="Macas J."/>
            <person name="Novak P."/>
            <person name="Neumann P."/>
        </authorList>
    </citation>
    <scope>NUCLEOTIDE SEQUENCE</scope>
</reference>
<evidence type="ECO:0000313" key="2">
    <source>
        <dbReference type="Proteomes" id="UP001152484"/>
    </source>
</evidence>
<dbReference type="Proteomes" id="UP001152484">
    <property type="component" value="Unassembled WGS sequence"/>
</dbReference>
<keyword evidence="2" id="KW-1185">Reference proteome</keyword>
<name>A0A9P0YJ44_CUSEU</name>
<evidence type="ECO:0000313" key="1">
    <source>
        <dbReference type="EMBL" id="CAH9060429.1"/>
    </source>
</evidence>
<gene>
    <name evidence="1" type="ORF">CEURO_LOCUS1577</name>
</gene>
<dbReference type="OrthoDB" id="509993at2759"/>
<comment type="caution">
    <text evidence="1">The sequence shown here is derived from an EMBL/GenBank/DDBJ whole genome shotgun (WGS) entry which is preliminary data.</text>
</comment>